<gene>
    <name evidence="1" type="ORF">Scep_023755</name>
</gene>
<keyword evidence="2" id="KW-1185">Reference proteome</keyword>
<sequence length="49" mass="5393">MMMSSCLINPFLRSSRNVQTTKKEGLGVSLHLISDGLGEATQEGLKEER</sequence>
<name>A0AAP0EY11_9MAGN</name>
<accession>A0AAP0EY11</accession>
<dbReference type="AlphaFoldDB" id="A0AAP0EY11"/>
<organism evidence="1 2">
    <name type="scientific">Stephania cephalantha</name>
    <dbReference type="NCBI Taxonomy" id="152367"/>
    <lineage>
        <taxon>Eukaryota</taxon>
        <taxon>Viridiplantae</taxon>
        <taxon>Streptophyta</taxon>
        <taxon>Embryophyta</taxon>
        <taxon>Tracheophyta</taxon>
        <taxon>Spermatophyta</taxon>
        <taxon>Magnoliopsida</taxon>
        <taxon>Ranunculales</taxon>
        <taxon>Menispermaceae</taxon>
        <taxon>Menispermoideae</taxon>
        <taxon>Cissampelideae</taxon>
        <taxon>Stephania</taxon>
    </lineage>
</organism>
<reference evidence="1 2" key="1">
    <citation type="submission" date="2024-01" db="EMBL/GenBank/DDBJ databases">
        <title>Genome assemblies of Stephania.</title>
        <authorList>
            <person name="Yang L."/>
        </authorList>
    </citation>
    <scope>NUCLEOTIDE SEQUENCE [LARGE SCALE GENOMIC DNA]</scope>
    <source>
        <strain evidence="1">JXDWG</strain>
        <tissue evidence="1">Leaf</tissue>
    </source>
</reference>
<comment type="caution">
    <text evidence="1">The sequence shown here is derived from an EMBL/GenBank/DDBJ whole genome shotgun (WGS) entry which is preliminary data.</text>
</comment>
<protein>
    <submittedName>
        <fullName evidence="1">Uncharacterized protein</fullName>
    </submittedName>
</protein>
<evidence type="ECO:0000313" key="1">
    <source>
        <dbReference type="EMBL" id="KAK9100325.1"/>
    </source>
</evidence>
<dbReference type="EMBL" id="JBBNAG010000010">
    <property type="protein sequence ID" value="KAK9100325.1"/>
    <property type="molecule type" value="Genomic_DNA"/>
</dbReference>
<proteinExistence type="predicted"/>
<evidence type="ECO:0000313" key="2">
    <source>
        <dbReference type="Proteomes" id="UP001419268"/>
    </source>
</evidence>
<dbReference type="Proteomes" id="UP001419268">
    <property type="component" value="Unassembled WGS sequence"/>
</dbReference>